<dbReference type="PANTHER" id="PTHR43581:SF4">
    <property type="entry name" value="ATP_GTP PHOSPHATASE"/>
    <property type="match status" value="1"/>
</dbReference>
<dbReference type="EMBL" id="CP012672">
    <property type="protein sequence ID" value="AUX31255.1"/>
    <property type="molecule type" value="Genomic_DNA"/>
</dbReference>
<evidence type="ECO:0000259" key="4">
    <source>
        <dbReference type="Pfam" id="PF20469"/>
    </source>
</evidence>
<dbReference type="InterPro" id="IPR051396">
    <property type="entry name" value="Bact_Antivir_Def_Nuclease"/>
</dbReference>
<dbReference type="InterPro" id="IPR038729">
    <property type="entry name" value="Rad50/SbcC_AAA"/>
</dbReference>
<organism evidence="5 6">
    <name type="scientific">Sorangium cellulosum</name>
    <name type="common">Polyangium cellulosum</name>
    <dbReference type="NCBI Taxonomy" id="56"/>
    <lineage>
        <taxon>Bacteria</taxon>
        <taxon>Pseudomonadati</taxon>
        <taxon>Myxococcota</taxon>
        <taxon>Polyangia</taxon>
        <taxon>Polyangiales</taxon>
        <taxon>Polyangiaceae</taxon>
        <taxon>Sorangium</taxon>
    </lineage>
</organism>
<feature type="domain" description="Endonuclease GajA/Old nuclease/RecF-like AAA" evidence="2">
    <location>
        <begin position="265"/>
        <end position="364"/>
    </location>
</feature>
<reference evidence="5 6" key="1">
    <citation type="submission" date="2015-09" db="EMBL/GenBank/DDBJ databases">
        <title>Sorangium comparison.</title>
        <authorList>
            <person name="Zaburannyi N."/>
            <person name="Bunk B."/>
            <person name="Overmann J."/>
            <person name="Mueller R."/>
        </authorList>
    </citation>
    <scope>NUCLEOTIDE SEQUENCE [LARGE SCALE GENOMIC DNA]</scope>
    <source>
        <strain evidence="5 6">So ce836</strain>
    </source>
</reference>
<dbReference type="Pfam" id="PF13175">
    <property type="entry name" value="AAA_15"/>
    <property type="match status" value="1"/>
</dbReference>
<evidence type="ECO:0000259" key="2">
    <source>
        <dbReference type="Pfam" id="PF13175"/>
    </source>
</evidence>
<dbReference type="GO" id="GO:0006302">
    <property type="term" value="P:double-strand break repair"/>
    <property type="evidence" value="ECO:0007669"/>
    <property type="project" value="InterPro"/>
</dbReference>
<dbReference type="AlphaFoldDB" id="A0A4P2QMN0"/>
<dbReference type="InterPro" id="IPR027417">
    <property type="entry name" value="P-loop_NTPase"/>
</dbReference>
<dbReference type="SUPFAM" id="SSF52540">
    <property type="entry name" value="P-loop containing nucleoside triphosphate hydrolases"/>
    <property type="match status" value="1"/>
</dbReference>
<protein>
    <recommendedName>
        <fullName evidence="7">ATP-dependent endonuclease</fullName>
    </recommendedName>
</protein>
<dbReference type="Pfam" id="PF20469">
    <property type="entry name" value="OLD-like_TOPRIM"/>
    <property type="match status" value="1"/>
</dbReference>
<evidence type="ECO:0008006" key="7">
    <source>
        <dbReference type="Google" id="ProtNLM"/>
    </source>
</evidence>
<dbReference type="Proteomes" id="UP000295497">
    <property type="component" value="Chromosome"/>
</dbReference>
<name>A0A4P2QMN0_SORCE</name>
<dbReference type="Pfam" id="PF13476">
    <property type="entry name" value="AAA_23"/>
    <property type="match status" value="1"/>
</dbReference>
<evidence type="ECO:0000256" key="1">
    <source>
        <dbReference type="SAM" id="MobiDB-lite"/>
    </source>
</evidence>
<evidence type="ECO:0000313" key="5">
    <source>
        <dbReference type="EMBL" id="AUX31255.1"/>
    </source>
</evidence>
<evidence type="ECO:0000259" key="3">
    <source>
        <dbReference type="Pfam" id="PF13476"/>
    </source>
</evidence>
<dbReference type="InterPro" id="IPR041685">
    <property type="entry name" value="AAA_GajA/Old/RecF-like"/>
</dbReference>
<evidence type="ECO:0000313" key="6">
    <source>
        <dbReference type="Proteomes" id="UP000295497"/>
    </source>
</evidence>
<dbReference type="CDD" id="cd01026">
    <property type="entry name" value="TOPRIM_OLD"/>
    <property type="match status" value="1"/>
</dbReference>
<accession>A0A4P2QMN0</accession>
<gene>
    <name evidence="5" type="ORF">SOCE836_033840</name>
</gene>
<feature type="domain" description="OLD protein-like TOPRIM" evidence="4">
    <location>
        <begin position="410"/>
        <end position="479"/>
    </location>
</feature>
<dbReference type="Gene3D" id="3.40.50.300">
    <property type="entry name" value="P-loop containing nucleotide triphosphate hydrolases"/>
    <property type="match status" value="2"/>
</dbReference>
<dbReference type="GO" id="GO:0016887">
    <property type="term" value="F:ATP hydrolysis activity"/>
    <property type="evidence" value="ECO:0007669"/>
    <property type="project" value="InterPro"/>
</dbReference>
<dbReference type="InterPro" id="IPR034139">
    <property type="entry name" value="TOPRIM_OLD"/>
</dbReference>
<dbReference type="PANTHER" id="PTHR43581">
    <property type="entry name" value="ATP/GTP PHOSPHATASE"/>
    <property type="match status" value="1"/>
</dbReference>
<sequence>MYLAELFIENFRAFGSENRQEHLRLNLGAGLNVLVGENDCGKSSIVDAVRLLLAARAQDSFRLTDDDFHVRGDTRETLLTVRGTFRGLTEGEKSRFLEFLTVEGSEETLVITLQATRRDLPGRARRIFVTTRAGRKQDGPALEGEVREFLQATYLRPLRDAEAELSGGRGSRLAQILEAHPQFKDHAVDDSGKPDPPKTLLGIMRQAERNVQNSSLVKETATNLSDDYLMPLSLGPKPLIGAMGVARNIELRHILEKLELWLAPDDPQELRTRRGLGLNNVLFMAAELLLLSGEADAGLALLLIEEPEAHLHPQLQARLIEFLENRSERVTAKPKLDARSPAGEAKAHPPPVQILLTTHSSHFASRVNIERLIIVSGRRCFSLARGHTKLAAADYEFLRRFLDVTKANLFFARGVMIVEGDSENLLLPVLAEKIGRPFAKHGVSIVNVGSRALSRYARIFQRASGEGPDVRVACVTDLDLVPEQATYVRVKANDDDDEDRETKSPPTPSEREAALKSGDGGPVKTFVSHHWTLEYDLARYGLDSDIHRAICIGIRSKNRRKNTGGALTEEERTKAALKAAATYTKLKETYGKDADAIAAAVYKPLYESKASKAEVAEILAKELADDPRSEAEFRSLLPKYIVAAIDYVTRQDAEPAS</sequence>
<feature type="region of interest" description="Disordered" evidence="1">
    <location>
        <begin position="489"/>
        <end position="521"/>
    </location>
</feature>
<feature type="domain" description="Rad50/SbcC-type AAA" evidence="3">
    <location>
        <begin position="6"/>
        <end position="69"/>
    </location>
</feature>
<dbReference type="RefSeq" id="WP_129575083.1">
    <property type="nucleotide sequence ID" value="NZ_CP012672.1"/>
</dbReference>
<proteinExistence type="predicted"/>